<dbReference type="Proteomes" id="UP000245124">
    <property type="component" value="Unassembled WGS sequence"/>
</dbReference>
<evidence type="ECO:0000313" key="1">
    <source>
        <dbReference type="EMBL" id="GBG16925.1"/>
    </source>
</evidence>
<accession>A0A2R5FFR9</accession>
<keyword evidence="2" id="KW-1185">Reference proteome</keyword>
<comment type="caution">
    <text evidence="1">The sequence shown here is derived from an EMBL/GenBank/DDBJ whole genome shotgun (WGS) entry which is preliminary data.</text>
</comment>
<organism evidence="1 2">
    <name type="scientific">Nostoc commune NIES-4072</name>
    <dbReference type="NCBI Taxonomy" id="2005467"/>
    <lineage>
        <taxon>Bacteria</taxon>
        <taxon>Bacillati</taxon>
        <taxon>Cyanobacteriota</taxon>
        <taxon>Cyanophyceae</taxon>
        <taxon>Nostocales</taxon>
        <taxon>Nostocaceae</taxon>
        <taxon>Nostoc</taxon>
    </lineage>
</organism>
<evidence type="ECO:0000313" key="2">
    <source>
        <dbReference type="Proteomes" id="UP000245124"/>
    </source>
</evidence>
<reference evidence="1 2" key="1">
    <citation type="submission" date="2017-06" db="EMBL/GenBank/DDBJ databases">
        <title>Genome sequencing of cyanobaciteial culture collection at National Institute for Environmental Studies (NIES).</title>
        <authorList>
            <person name="Hirose Y."/>
            <person name="Shimura Y."/>
            <person name="Fujisawa T."/>
            <person name="Nakamura Y."/>
            <person name="Kawachi M."/>
        </authorList>
    </citation>
    <scope>NUCLEOTIDE SEQUENCE [LARGE SCALE GENOMIC DNA]</scope>
    <source>
        <strain evidence="1 2">NIES-4072</strain>
    </source>
</reference>
<proteinExistence type="predicted"/>
<protein>
    <submittedName>
        <fullName evidence="1">Transposase</fullName>
    </submittedName>
</protein>
<dbReference type="EMBL" id="BDUD01000001">
    <property type="protein sequence ID" value="GBG16925.1"/>
    <property type="molecule type" value="Genomic_DNA"/>
</dbReference>
<name>A0A2R5FFR9_NOSCO</name>
<dbReference type="AlphaFoldDB" id="A0A2R5FFR9"/>
<gene>
    <name evidence="1" type="ORF">NIES4072_05710</name>
</gene>
<sequence>MKDHKLTRIMLEKSRFNRRLHNLSMLINDLFHQVGMILKQLDENTEYILDSFPVPMCDNIRIFNVRLIQSEQFRGYISLTFCLPMLCNLKVKKAKGKHGFPVH</sequence>